<dbReference type="OrthoDB" id="9758855at2"/>
<dbReference type="InterPro" id="IPR005196">
    <property type="entry name" value="Glyco_hydro_65_N"/>
</dbReference>
<dbReference type="GO" id="GO:0030246">
    <property type="term" value="F:carbohydrate binding"/>
    <property type="evidence" value="ECO:0007669"/>
    <property type="project" value="InterPro"/>
</dbReference>
<dbReference type="RefSeq" id="WP_131528542.1">
    <property type="nucleotide sequence ID" value="NZ_SJSO01000004.1"/>
</dbReference>
<dbReference type="InterPro" id="IPR011013">
    <property type="entry name" value="Gal_mutarotase_sf_dom"/>
</dbReference>
<evidence type="ECO:0000256" key="1">
    <source>
        <dbReference type="PROSITE-ProRule" id="PRU00339"/>
    </source>
</evidence>
<dbReference type="PANTHER" id="PTHR11051:SF8">
    <property type="entry name" value="PROTEIN-GLUCOSYLGALACTOSYLHYDROXYLYSINE GLUCOSIDASE"/>
    <property type="match status" value="1"/>
</dbReference>
<proteinExistence type="predicted"/>
<feature type="signal peptide" evidence="2">
    <location>
        <begin position="1"/>
        <end position="33"/>
    </location>
</feature>
<feature type="repeat" description="TPR" evidence="1">
    <location>
        <begin position="594"/>
        <end position="627"/>
    </location>
</feature>
<dbReference type="AlphaFoldDB" id="A0A4R0Q2B0"/>
<dbReference type="PROSITE" id="PS50005">
    <property type="entry name" value="TPR"/>
    <property type="match status" value="1"/>
</dbReference>
<keyword evidence="5" id="KW-0378">Hydrolase</keyword>
<gene>
    <name evidence="5" type="ORF">EZ456_06745</name>
</gene>
<dbReference type="InterPro" id="IPR005195">
    <property type="entry name" value="Glyco_hydro_65_M"/>
</dbReference>
<evidence type="ECO:0000259" key="3">
    <source>
        <dbReference type="Pfam" id="PF03632"/>
    </source>
</evidence>
<organism evidence="5 6">
    <name type="scientific">Pedobacter psychrodurus</name>
    <dbReference type="NCBI Taxonomy" id="2530456"/>
    <lineage>
        <taxon>Bacteria</taxon>
        <taxon>Pseudomonadati</taxon>
        <taxon>Bacteroidota</taxon>
        <taxon>Sphingobacteriia</taxon>
        <taxon>Sphingobacteriales</taxon>
        <taxon>Sphingobacteriaceae</taxon>
        <taxon>Pedobacter</taxon>
    </lineage>
</organism>
<keyword evidence="1" id="KW-0802">TPR repeat</keyword>
<evidence type="ECO:0000259" key="4">
    <source>
        <dbReference type="Pfam" id="PF03636"/>
    </source>
</evidence>
<dbReference type="Proteomes" id="UP000293925">
    <property type="component" value="Unassembled WGS sequence"/>
</dbReference>
<dbReference type="SUPFAM" id="SSF48208">
    <property type="entry name" value="Six-hairpin glycosidases"/>
    <property type="match status" value="1"/>
</dbReference>
<dbReference type="Gene3D" id="1.50.10.10">
    <property type="match status" value="1"/>
</dbReference>
<accession>A0A4R0Q2B0</accession>
<dbReference type="EMBL" id="SJSO01000004">
    <property type="protein sequence ID" value="TCD28373.1"/>
    <property type="molecule type" value="Genomic_DNA"/>
</dbReference>
<dbReference type="GO" id="GO:0005975">
    <property type="term" value="P:carbohydrate metabolic process"/>
    <property type="evidence" value="ECO:0007669"/>
    <property type="project" value="InterPro"/>
</dbReference>
<evidence type="ECO:0000256" key="2">
    <source>
        <dbReference type="SAM" id="SignalP"/>
    </source>
</evidence>
<feature type="chain" id="PRO_5020351026" evidence="2">
    <location>
        <begin position="34"/>
        <end position="698"/>
    </location>
</feature>
<dbReference type="PANTHER" id="PTHR11051">
    <property type="entry name" value="GLYCOSYL HYDROLASE-RELATED"/>
    <property type="match status" value="1"/>
</dbReference>
<keyword evidence="2" id="KW-0732">Signal</keyword>
<feature type="domain" description="Glycoside hydrolase family 65 N-terminal" evidence="4">
    <location>
        <begin position="55"/>
        <end position="265"/>
    </location>
</feature>
<dbReference type="InterPro" id="IPR019734">
    <property type="entry name" value="TPR_rpt"/>
</dbReference>
<dbReference type="Pfam" id="PF03632">
    <property type="entry name" value="Glyco_hydro_65m"/>
    <property type="match status" value="1"/>
</dbReference>
<dbReference type="InterPro" id="IPR008928">
    <property type="entry name" value="6-hairpin_glycosidase_sf"/>
</dbReference>
<dbReference type="InterPro" id="IPR037018">
    <property type="entry name" value="GH65_N"/>
</dbReference>
<name>A0A4R0Q2B0_9SPHI</name>
<sequence>MFIQFQSHINRLLFFKVMRLVVMLALLANNAISQQIKKDLWTINAIDTANYTPAYLGNGIVGLRSQKSGLSAERVIVNGLYDRSNLGDYVRLINNYNPVNIKIVFNDKKELEFGAKVKNWKQTMKLKEAVLETSYTYGTQIGVKTQMLALRNIPMAAMMIYEFEALEDIEFTVQNAITIPDRSKNQGIYKANLNYGMYSLSTTIKEKIPVMSAAFPTETGNDCVSGANTFFFNGHVPQLNYTKLNNLSQQLAFTVKLKKGEKYSFCMLSAFTHSKFTSDPYNDVVRICSRDYNLGYKHLLENHKAAWAKLWESDIEIEGDDEAQIDTRLALYSLYSSIAKGFELSIPPTGLAETGWGGHIFWDAELWMYPPLLVMQPTFAASMVDFRFNTLAQAKKRAAQFGYQGAMYPWESDLEGNECTPISYKLDMNEHHVTADIAIAAWNYYKVTKDKLWLKQKGFPLIKDIAEFWVSRVGKDENGNYHIKNVVGPDEYFEDVDDDAFTNGVVKVVLDAAVKSAKLLNESINPQWQEVFNKIVVLKHKDGHTLQNAQYTGQRIKQADVNLLAFPLDFITDKSQILKDLQYYEPKIDPNGPSMSYSVLATSYARLGQVDKAYQLFRKAYQPNRKAPFGLISEKPGKSATVFCTGYGGMLQTIIFGFAGMKIGENGLYQKKANLPLHWEKLTLKMSGQEDIVCGPSK</sequence>
<dbReference type="GO" id="GO:0016757">
    <property type="term" value="F:glycosyltransferase activity"/>
    <property type="evidence" value="ECO:0007669"/>
    <property type="project" value="UniProtKB-ARBA"/>
</dbReference>
<dbReference type="GO" id="GO:0004553">
    <property type="term" value="F:hydrolase activity, hydrolyzing O-glycosyl compounds"/>
    <property type="evidence" value="ECO:0007669"/>
    <property type="project" value="TreeGrafter"/>
</dbReference>
<dbReference type="Gene3D" id="2.70.98.40">
    <property type="entry name" value="Glycoside hydrolase, family 65, N-terminal domain"/>
    <property type="match status" value="1"/>
</dbReference>
<dbReference type="Pfam" id="PF03636">
    <property type="entry name" value="Glyco_hydro_65N"/>
    <property type="match status" value="1"/>
</dbReference>
<evidence type="ECO:0000313" key="5">
    <source>
        <dbReference type="EMBL" id="TCD28373.1"/>
    </source>
</evidence>
<feature type="domain" description="Glycoside hydrolase family 65 central catalytic" evidence="3">
    <location>
        <begin position="328"/>
        <end position="552"/>
    </location>
</feature>
<dbReference type="SUPFAM" id="SSF74650">
    <property type="entry name" value="Galactose mutarotase-like"/>
    <property type="match status" value="1"/>
</dbReference>
<reference evidence="5 6" key="1">
    <citation type="submission" date="2019-02" db="EMBL/GenBank/DDBJ databases">
        <title>Pedobacter sp. RP-3-21 sp. nov., isolated from Arctic soil.</title>
        <authorList>
            <person name="Dahal R.H."/>
        </authorList>
    </citation>
    <scope>NUCLEOTIDE SEQUENCE [LARGE SCALE GENOMIC DNA]</scope>
    <source>
        <strain evidence="5 6">RP-3-21</strain>
    </source>
</reference>
<dbReference type="InterPro" id="IPR012341">
    <property type="entry name" value="6hp_glycosidase-like_sf"/>
</dbReference>
<keyword evidence="6" id="KW-1185">Reference proteome</keyword>
<evidence type="ECO:0000313" key="6">
    <source>
        <dbReference type="Proteomes" id="UP000293925"/>
    </source>
</evidence>
<protein>
    <submittedName>
        <fullName evidence="5">Glycoside hydrolase family 65 protein</fullName>
    </submittedName>
</protein>
<comment type="caution">
    <text evidence="5">The sequence shown here is derived from an EMBL/GenBank/DDBJ whole genome shotgun (WGS) entry which is preliminary data.</text>
</comment>